<dbReference type="InterPro" id="IPR016181">
    <property type="entry name" value="Acyl_CoA_acyltransferase"/>
</dbReference>
<sequence>METEIIINPSQEVFEEIVKWSGETEDWAFQLGDYDFWRNNFDQLWFFTLFEKESKNLIGSVSLARWDSDGEKPLYSIACYYILPEYRGGSYGRIIFDKAMQIVGNDNVTLSGVTNMVEKYSKFYGFDKIAPYFHVYTTIKLADLSIPSDLSDLYETKNWKNVDSGLLNEYDLTICSRKRQNIQNAWFNLKNTFTKVAFEKSTGKIVGYSTIRIVERNKLSVAPLYADNLKVASRLFADILNEIPNLQNFKSVSLLYPGANQDGLKLAQLFLQESKFRRLLQVPIYSRISSITKPKSFLSFRLCSSICLNFAISEIFTYSLKILNKLNYLP</sequence>
<organism evidence="2 3">
    <name type="scientific">Caenorhabditis angaria</name>
    <dbReference type="NCBI Taxonomy" id="860376"/>
    <lineage>
        <taxon>Eukaryota</taxon>
        <taxon>Metazoa</taxon>
        <taxon>Ecdysozoa</taxon>
        <taxon>Nematoda</taxon>
        <taxon>Chromadorea</taxon>
        <taxon>Rhabditida</taxon>
        <taxon>Rhabditina</taxon>
        <taxon>Rhabditomorpha</taxon>
        <taxon>Rhabditoidea</taxon>
        <taxon>Rhabditidae</taxon>
        <taxon>Peloderinae</taxon>
        <taxon>Caenorhabditis</taxon>
    </lineage>
</organism>
<feature type="domain" description="N-acetyltransferase" evidence="1">
    <location>
        <begin position="5"/>
        <end position="160"/>
    </location>
</feature>
<dbReference type="Gene3D" id="3.40.630.90">
    <property type="match status" value="1"/>
</dbReference>
<protein>
    <recommendedName>
        <fullName evidence="1">N-acetyltransferase domain-containing protein</fullName>
    </recommendedName>
</protein>
<evidence type="ECO:0000259" key="1">
    <source>
        <dbReference type="PROSITE" id="PS51186"/>
    </source>
</evidence>
<dbReference type="PROSITE" id="PS51186">
    <property type="entry name" value="GNAT"/>
    <property type="match status" value="1"/>
</dbReference>
<dbReference type="Pfam" id="PF06852">
    <property type="entry name" value="DUF1248"/>
    <property type="match status" value="1"/>
</dbReference>
<dbReference type="EMBL" id="CANHGI010000001">
    <property type="protein sequence ID" value="CAI5440073.1"/>
    <property type="molecule type" value="Genomic_DNA"/>
</dbReference>
<keyword evidence="3" id="KW-1185">Reference proteome</keyword>
<accession>A0A9P1I8B0</accession>
<comment type="caution">
    <text evidence="2">The sequence shown here is derived from an EMBL/GenBank/DDBJ whole genome shotgun (WGS) entry which is preliminary data.</text>
</comment>
<dbReference type="InterPro" id="IPR009658">
    <property type="entry name" value="DUF1248"/>
</dbReference>
<dbReference type="InterPro" id="IPR041496">
    <property type="entry name" value="YitH/HolE_GNAT"/>
</dbReference>
<dbReference type="PANTHER" id="PTHR47408">
    <property type="entry name" value="PROTEIN CBG01304-RELATED"/>
    <property type="match status" value="1"/>
</dbReference>
<proteinExistence type="predicted"/>
<name>A0A9P1I8B0_9PELO</name>
<dbReference type="Proteomes" id="UP001152747">
    <property type="component" value="Unassembled WGS sequence"/>
</dbReference>
<dbReference type="AlphaFoldDB" id="A0A9P1I8B0"/>
<dbReference type="SUPFAM" id="SSF55729">
    <property type="entry name" value="Acyl-CoA N-acyltransferases (Nat)"/>
    <property type="match status" value="1"/>
</dbReference>
<reference evidence="2" key="1">
    <citation type="submission" date="2022-11" db="EMBL/GenBank/DDBJ databases">
        <authorList>
            <person name="Kikuchi T."/>
        </authorList>
    </citation>
    <scope>NUCLEOTIDE SEQUENCE</scope>
    <source>
        <strain evidence="2">PS1010</strain>
    </source>
</reference>
<gene>
    <name evidence="2" type="ORF">CAMP_LOCUS2710</name>
</gene>
<dbReference type="GO" id="GO:0016747">
    <property type="term" value="F:acyltransferase activity, transferring groups other than amino-acyl groups"/>
    <property type="evidence" value="ECO:0007669"/>
    <property type="project" value="InterPro"/>
</dbReference>
<dbReference type="OrthoDB" id="6418983at2759"/>
<evidence type="ECO:0000313" key="3">
    <source>
        <dbReference type="Proteomes" id="UP001152747"/>
    </source>
</evidence>
<dbReference type="InterPro" id="IPR000182">
    <property type="entry name" value="GNAT_dom"/>
</dbReference>
<evidence type="ECO:0000313" key="2">
    <source>
        <dbReference type="EMBL" id="CAI5440073.1"/>
    </source>
</evidence>
<dbReference type="Gene3D" id="3.40.630.30">
    <property type="match status" value="1"/>
</dbReference>
<dbReference type="Pfam" id="PF18014">
    <property type="entry name" value="Acetyltransf_18"/>
    <property type="match status" value="1"/>
</dbReference>